<gene>
    <name evidence="6" type="ORF">HNQ34_001773</name>
</gene>
<dbReference type="SUPFAM" id="SSF52540">
    <property type="entry name" value="P-loop containing nucleoside triphosphate hydrolases"/>
    <property type="match status" value="1"/>
</dbReference>
<dbReference type="InterPro" id="IPR038729">
    <property type="entry name" value="Rad50/SbcC_AAA"/>
</dbReference>
<evidence type="ECO:0000256" key="2">
    <source>
        <dbReference type="ARBA" id="ARBA00011322"/>
    </source>
</evidence>
<accession>A0A7W8MWI1</accession>
<evidence type="ECO:0000256" key="4">
    <source>
        <dbReference type="SAM" id="Coils"/>
    </source>
</evidence>
<dbReference type="PANTHER" id="PTHR32114:SF2">
    <property type="entry name" value="ABC TRANSPORTER ABCH.3"/>
    <property type="match status" value="1"/>
</dbReference>
<dbReference type="RefSeq" id="WP_183253621.1">
    <property type="nucleotide sequence ID" value="NZ_JACHEP010000008.1"/>
</dbReference>
<evidence type="ECO:0000313" key="7">
    <source>
        <dbReference type="Proteomes" id="UP000520011"/>
    </source>
</evidence>
<dbReference type="GO" id="GO:0006302">
    <property type="term" value="P:double-strand break repair"/>
    <property type="evidence" value="ECO:0007669"/>
    <property type="project" value="InterPro"/>
</dbReference>
<comment type="similarity">
    <text evidence="1">Belongs to the SMC family. SbcC subfamily.</text>
</comment>
<evidence type="ECO:0000259" key="5">
    <source>
        <dbReference type="Pfam" id="PF13476"/>
    </source>
</evidence>
<dbReference type="Gene3D" id="1.10.287.510">
    <property type="entry name" value="Helix hairpin bin"/>
    <property type="match status" value="1"/>
</dbReference>
<reference evidence="6 7" key="1">
    <citation type="submission" date="2020-08" db="EMBL/GenBank/DDBJ databases">
        <title>Genomic Encyclopedia of Type Strains, Phase IV (KMG-IV): sequencing the most valuable type-strain genomes for metagenomic binning, comparative biology and taxonomic classification.</title>
        <authorList>
            <person name="Goeker M."/>
        </authorList>
    </citation>
    <scope>NUCLEOTIDE SEQUENCE [LARGE SCALE GENOMIC DNA]</scope>
    <source>
        <strain evidence="6 7">DSM 16325</strain>
    </source>
</reference>
<keyword evidence="6" id="KW-0378">Hydrolase</keyword>
<dbReference type="AlphaFoldDB" id="A0A7W8MWI1"/>
<evidence type="ECO:0000313" key="6">
    <source>
        <dbReference type="EMBL" id="MBB5324675.1"/>
    </source>
</evidence>
<protein>
    <recommendedName>
        <fullName evidence="3">Nuclease SbcCD subunit C</fullName>
    </recommendedName>
</protein>
<comment type="caution">
    <text evidence="6">The sequence shown here is derived from an EMBL/GenBank/DDBJ whole genome shotgun (WGS) entry which is preliminary data.</text>
</comment>
<dbReference type="InterPro" id="IPR027417">
    <property type="entry name" value="P-loop_NTPase"/>
</dbReference>
<dbReference type="EMBL" id="JACHEP010000008">
    <property type="protein sequence ID" value="MBB5324675.1"/>
    <property type="molecule type" value="Genomic_DNA"/>
</dbReference>
<keyword evidence="6" id="KW-0540">Nuclease</keyword>
<keyword evidence="7" id="KW-1185">Reference proteome</keyword>
<dbReference type="GO" id="GO:0016887">
    <property type="term" value="F:ATP hydrolysis activity"/>
    <property type="evidence" value="ECO:0007669"/>
    <property type="project" value="InterPro"/>
</dbReference>
<comment type="subunit">
    <text evidence="2">Heterodimer of SbcC and SbcD.</text>
</comment>
<dbReference type="PANTHER" id="PTHR32114">
    <property type="entry name" value="ABC TRANSPORTER ABCH.3"/>
    <property type="match status" value="1"/>
</dbReference>
<name>A0A7W8MWI1_9BACL</name>
<organism evidence="6 7">
    <name type="scientific">Anoxybacteroides tepidamans</name>
    <dbReference type="NCBI Taxonomy" id="265948"/>
    <lineage>
        <taxon>Bacteria</taxon>
        <taxon>Bacillati</taxon>
        <taxon>Bacillota</taxon>
        <taxon>Bacilli</taxon>
        <taxon>Bacillales</taxon>
        <taxon>Anoxybacillaceae</taxon>
        <taxon>Anoxybacteroides</taxon>
    </lineage>
</organism>
<feature type="domain" description="Rad50/SbcC-type AAA" evidence="5">
    <location>
        <begin position="8"/>
        <end position="288"/>
    </location>
</feature>
<evidence type="ECO:0000256" key="3">
    <source>
        <dbReference type="ARBA" id="ARBA00013368"/>
    </source>
</evidence>
<evidence type="ECO:0000256" key="1">
    <source>
        <dbReference type="ARBA" id="ARBA00006930"/>
    </source>
</evidence>
<dbReference type="GO" id="GO:0004527">
    <property type="term" value="F:exonuclease activity"/>
    <property type="evidence" value="ECO:0007669"/>
    <property type="project" value="UniProtKB-KW"/>
</dbReference>
<keyword evidence="6" id="KW-0269">Exonuclease</keyword>
<dbReference type="Gene3D" id="3.40.50.300">
    <property type="entry name" value="P-loop containing nucleotide triphosphate hydrolases"/>
    <property type="match status" value="1"/>
</dbReference>
<dbReference type="Proteomes" id="UP000520011">
    <property type="component" value="Unassembled WGS sequence"/>
</dbReference>
<proteinExistence type="inferred from homology"/>
<feature type="coiled-coil region" evidence="4">
    <location>
        <begin position="403"/>
        <end position="536"/>
    </location>
</feature>
<feature type="coiled-coil region" evidence="4">
    <location>
        <begin position="237"/>
        <end position="351"/>
    </location>
</feature>
<dbReference type="Pfam" id="PF13476">
    <property type="entry name" value="AAA_23"/>
    <property type="match status" value="1"/>
</dbReference>
<sequence length="661" mass="76604">MKEIRLLSLNLKNFKGIRSFSLEANGENVRVYGDNATGKTTLFDAFIWLLFDKDSNNRKDFAIKTLDKNGNVLHNLDHEVEGVFLVDGKQLTLKKVFSEKWTKKRGSVQTEFTGHTTDYFIDGVPVKKKEYDQLISDLIDEDIFKLLTSPSYFNEQLKWQDRRKILLEVCGDVSDEEVIASNASLAKLPEILNGRTIENHRKVIAARRAEINKELEKIPVRIDEIQLNTPQLDDLDKEVLEEEISRLNTEIDEKMTLISNIRNGNAISEKQKQIQEIEIELLQIKQQHEAGSKDELYKLKARIQEEQSNLNILQQKIESINYQQKYNDENIQSIEKRLEELRNEWYQVNLEEFKHEMDCTCPTCGQPLPEEQVAAAREKALAQFNLDKAKRLEEITAKGKQGKEQKERFIQENEKLAKELEKLTSQIQEKQELISKLNEKLKVVEGAIVDVTENPQYVAKLQEKQRLQKEIDELRLAANESIQSIQMEIVELKSKRSQLESDLAKFSIVEQTEKRIKELEDQERELAAEFEKLEHELFLTEEFIRTKVNLLEEKINSRFKYARFKLFETQINGGLQEVCETLYNGVPYSSGLNNAARINVGLDIINTLSEHYGFKAPIFVDNAEAVTKLIDVDSQVICLIVSEKDKQLRVELPEKQMKEAI</sequence>
<keyword evidence="4" id="KW-0175">Coiled coil</keyword>